<dbReference type="EMBL" id="CP029543">
    <property type="protein sequence ID" value="AWV48832.1"/>
    <property type="molecule type" value="Genomic_DNA"/>
</dbReference>
<accession>A0AAD0P7M3</accession>
<dbReference type="Proteomes" id="UP000249682">
    <property type="component" value="Chromosome"/>
</dbReference>
<dbReference type="RefSeq" id="WP_041323534.1">
    <property type="nucleotide sequence ID" value="NZ_CP029543.1"/>
</dbReference>
<evidence type="ECO:0000313" key="1">
    <source>
        <dbReference type="EMBL" id="AWV48832.1"/>
    </source>
</evidence>
<proteinExistence type="predicted"/>
<evidence type="ECO:0000313" key="2">
    <source>
        <dbReference type="Proteomes" id="UP000249682"/>
    </source>
</evidence>
<gene>
    <name evidence="1" type="ORF">DIJ64_14425</name>
</gene>
<dbReference type="AlphaFoldDB" id="A0AAD0P7M3"/>
<protein>
    <submittedName>
        <fullName evidence="1">Uncharacterized protein</fullName>
    </submittedName>
</protein>
<name>A0AAD0P7M3_MYCLR</name>
<sequence>MGDVTPALRVTVEELVATRVLARVGVEHRAGVFGIMSAAQAALDVVRPELGELQAATAVGDNS</sequence>
<reference evidence="1 2" key="1">
    <citation type="submission" date="2018-05" db="EMBL/GenBank/DDBJ databases">
        <title>Evolution of small genomes with special reference to Mycobacterium leprae.</title>
        <authorList>
            <person name="Mohanty P.S."/>
            <person name="Bansal A.K."/>
            <person name="Gupta U.D."/>
            <person name="Naaz F."/>
            <person name="Dwivedi V.D."/>
            <person name="Singh H."/>
            <person name="Gupta G."/>
            <person name="Sharma S."/>
            <person name="Arora M."/>
        </authorList>
    </citation>
    <scope>NUCLEOTIDE SEQUENCE [LARGE SCALE GENOMIC DNA]</scope>
    <source>
        <strain evidence="1 2">MRHRU-235-G</strain>
    </source>
</reference>
<organism evidence="1 2">
    <name type="scientific">Mycobacterium leprae</name>
    <dbReference type="NCBI Taxonomy" id="1769"/>
    <lineage>
        <taxon>Bacteria</taxon>
        <taxon>Bacillati</taxon>
        <taxon>Actinomycetota</taxon>
        <taxon>Actinomycetes</taxon>
        <taxon>Mycobacteriales</taxon>
        <taxon>Mycobacteriaceae</taxon>
        <taxon>Mycobacterium</taxon>
    </lineage>
</organism>